<organism evidence="2">
    <name type="scientific">Thermodesulfatator atlanticus</name>
    <dbReference type="NCBI Taxonomy" id="501497"/>
    <lineage>
        <taxon>Bacteria</taxon>
        <taxon>Pseudomonadati</taxon>
        <taxon>Thermodesulfobacteriota</taxon>
        <taxon>Thermodesulfobacteria</taxon>
        <taxon>Thermodesulfobacteriales</taxon>
        <taxon>Thermodesulfatatoraceae</taxon>
        <taxon>Thermodesulfatator</taxon>
    </lineage>
</organism>
<accession>A0A7V5U2A9</accession>
<dbReference type="PIRSF" id="PIRSF004681">
    <property type="entry name" value="UCP004681"/>
    <property type="match status" value="1"/>
</dbReference>
<dbReference type="Proteomes" id="UP000886101">
    <property type="component" value="Unassembled WGS sequence"/>
</dbReference>
<dbReference type="Gene3D" id="2.60.120.460">
    <property type="entry name" value="YjbQ-like"/>
    <property type="match status" value="1"/>
</dbReference>
<dbReference type="NCBIfam" id="TIGR00149">
    <property type="entry name" value="TIGR00149_YjbQ"/>
    <property type="match status" value="1"/>
</dbReference>
<proteinExistence type="inferred from homology"/>
<comment type="caution">
    <text evidence="2">The sequence shown here is derived from an EMBL/GenBank/DDBJ whole genome shotgun (WGS) entry which is preliminary data.</text>
</comment>
<name>A0A7V5U2A9_9BACT</name>
<dbReference type="InterPro" id="IPR001602">
    <property type="entry name" value="UPF0047_YjbQ-like"/>
</dbReference>
<sequence length="130" mass="14304">MIKTITVKTNRQTELVDITPEVAQAVAGVSSGICYLYCPHTTAGLIINEGADPAVAEDVISVLNHFVPWKFDYRHLEGNSPAHVKASLTGPGTFVFVEEGKLKLGTWQRIFLAEYDGPRTRKVYVKVVSD</sequence>
<evidence type="ECO:0000313" key="2">
    <source>
        <dbReference type="EMBL" id="HHI96866.1"/>
    </source>
</evidence>
<dbReference type="PANTHER" id="PTHR30615">
    <property type="entry name" value="UNCHARACTERIZED PROTEIN YJBQ-RELATED"/>
    <property type="match status" value="1"/>
</dbReference>
<gene>
    <name evidence="2" type="ORF">ENJ96_03345</name>
</gene>
<dbReference type="EMBL" id="DROK01000096">
    <property type="protein sequence ID" value="HHI96866.1"/>
    <property type="molecule type" value="Genomic_DNA"/>
</dbReference>
<comment type="similarity">
    <text evidence="1">Belongs to the UPF0047 family.</text>
</comment>
<dbReference type="PANTHER" id="PTHR30615:SF8">
    <property type="entry name" value="UPF0047 PROTEIN C4A8.02C"/>
    <property type="match status" value="1"/>
</dbReference>
<dbReference type="Pfam" id="PF01894">
    <property type="entry name" value="YjbQ"/>
    <property type="match status" value="1"/>
</dbReference>
<reference evidence="2" key="1">
    <citation type="journal article" date="2020" name="mSystems">
        <title>Genome- and Community-Level Interaction Insights into Carbon Utilization and Element Cycling Functions of Hydrothermarchaeota in Hydrothermal Sediment.</title>
        <authorList>
            <person name="Zhou Z."/>
            <person name="Liu Y."/>
            <person name="Xu W."/>
            <person name="Pan J."/>
            <person name="Luo Z.H."/>
            <person name="Li M."/>
        </authorList>
    </citation>
    <scope>NUCLEOTIDE SEQUENCE [LARGE SCALE GENOMIC DNA]</scope>
    <source>
        <strain evidence="2">HyVt-533</strain>
    </source>
</reference>
<dbReference type="InterPro" id="IPR035917">
    <property type="entry name" value="YjbQ-like_sf"/>
</dbReference>
<evidence type="ECO:0000256" key="1">
    <source>
        <dbReference type="ARBA" id="ARBA00005534"/>
    </source>
</evidence>
<protein>
    <submittedName>
        <fullName evidence="2">YjbQ family protein</fullName>
    </submittedName>
</protein>
<dbReference type="SUPFAM" id="SSF111038">
    <property type="entry name" value="YjbQ-like"/>
    <property type="match status" value="1"/>
</dbReference>
<dbReference type="AlphaFoldDB" id="A0A7V5U2A9"/>